<dbReference type="InterPro" id="IPR052020">
    <property type="entry name" value="Cyclic_di-GMP/3'3'-cGAMP_PDE"/>
</dbReference>
<dbReference type="Gene3D" id="6.10.340.10">
    <property type="match status" value="1"/>
</dbReference>
<dbReference type="GO" id="GO:0007165">
    <property type="term" value="P:signal transduction"/>
    <property type="evidence" value="ECO:0007669"/>
    <property type="project" value="InterPro"/>
</dbReference>
<dbReference type="CDD" id="cd01007">
    <property type="entry name" value="PBP2_BvgS_HisK_like"/>
    <property type="match status" value="1"/>
</dbReference>
<dbReference type="STRING" id="1122206.SAMN02745753_02742"/>
<dbReference type="GO" id="GO:0016020">
    <property type="term" value="C:membrane"/>
    <property type="evidence" value="ECO:0007669"/>
    <property type="project" value="InterPro"/>
</dbReference>
<organism evidence="4 5">
    <name type="scientific">Marinomonas polaris DSM 16579</name>
    <dbReference type="NCBI Taxonomy" id="1122206"/>
    <lineage>
        <taxon>Bacteria</taxon>
        <taxon>Pseudomonadati</taxon>
        <taxon>Pseudomonadota</taxon>
        <taxon>Gammaproteobacteria</taxon>
        <taxon>Oceanospirillales</taxon>
        <taxon>Oceanospirillaceae</taxon>
        <taxon>Marinomonas</taxon>
    </lineage>
</organism>
<dbReference type="InterPro" id="IPR003607">
    <property type="entry name" value="HD/PDEase_dom"/>
</dbReference>
<keyword evidence="5" id="KW-1185">Reference proteome</keyword>
<dbReference type="PROSITE" id="PS51832">
    <property type="entry name" value="HD_GYP"/>
    <property type="match status" value="1"/>
</dbReference>
<dbReference type="InterPro" id="IPR003660">
    <property type="entry name" value="HAMP_dom"/>
</dbReference>
<dbReference type="PANTHER" id="PTHR45228">
    <property type="entry name" value="CYCLIC DI-GMP PHOSPHODIESTERASE TM_0186-RELATED"/>
    <property type="match status" value="1"/>
</dbReference>
<feature type="domain" description="HAMP" evidence="2">
    <location>
        <begin position="613"/>
        <end position="666"/>
    </location>
</feature>
<dbReference type="SMART" id="SM00062">
    <property type="entry name" value="PBPb"/>
    <property type="match status" value="1"/>
</dbReference>
<keyword evidence="1" id="KW-1133">Transmembrane helix</keyword>
<dbReference type="Proteomes" id="UP000184517">
    <property type="component" value="Unassembled WGS sequence"/>
</dbReference>
<evidence type="ECO:0000256" key="1">
    <source>
        <dbReference type="SAM" id="Phobius"/>
    </source>
</evidence>
<dbReference type="OrthoDB" id="9764808at2"/>
<feature type="transmembrane region" description="Helical" evidence="1">
    <location>
        <begin position="590"/>
        <end position="611"/>
    </location>
</feature>
<name>A0A1M5EZQ1_9GAMM</name>
<dbReference type="SUPFAM" id="SSF109604">
    <property type="entry name" value="HD-domain/PDEase-like"/>
    <property type="match status" value="2"/>
</dbReference>
<dbReference type="Gene3D" id="3.30.450.20">
    <property type="entry name" value="PAS domain"/>
    <property type="match status" value="1"/>
</dbReference>
<sequence>MVTSKKRIFKRLSIRILVANMFLLAIVITASVAISLQYSASKRMAVSHMLSSMNLLSDHMSDSVYSLENDAKQTVSLLAELINSDLSDASIERKSSLFAQFLKKRPELYSLYIGDKQEHFFQLINLDSAKDIRQRMGAQPDDRWAVVEVSGSNERRLRQTYFYTSTFHLNHQQTENSNFYPTERPWFAASAQNDIYKTPPYLFQHLQISGQTYAQRIRNTDQVIGLDILLSSLSDQLSLSSSKLINGQEQAFLFSQNGEIIASNINSTHSVITPEIQPILLSQQQKEAITNLGRLKVSNQNDWRPFDFSESGVPKGYFIELMQMISAMTGLKFDYINGFSREQLVQKYKDDGIDILLSVQKAQNTDIEGLYSVPLRDIPYAIVTKNITQEPKSLSDLNGKTVGFLGRWSVLPTLKTHFPNIKWQESITERDLISRLQSGQYDAIIGASPVLKSTISIMEAEGLQVYDELVEINNIVPSHFYLVTKEKQKFALDLINQALSQITPAQRDALDVAWLQQNTQYMQDHLDIPFKKLIKTADDPNAKQPLIIKKNDGTRYYIFIKNIGNDIFTKQYFTAVITEKMLFQQATKEAFHSALLSALVMVILLPIIWLFSTPIVRPIRQLQRVTEKIKLRQFDDVAFVDSNIKEIWQLSNSFVSMSQDIKQHEASQKGFMEALIRLIATAIDDKSAHTGGHCYRVPELGLMLSDALEKAEEGPYKAFKFANDNERLEFRIAAWLHDCGKITMPEHIIDKGSKLECTYNRIHEIRTRFEVLWRDAEIDYLHKVHIEKQDPTIALTVWEERQTILQEEFAIVAKANVGSELMSEKDRQKIKEIGAQEWIRHFSNRLGLSPAEEMMLAKQPQAGNQEDKQLGQQAVTETLLSDKPEHIIPRHKEITFDASLGIKMAIPKHQYNQGEIYNLTIKKGTLTKEDRFKINEHIISTITMLDSLPFPPELSRVPLYASTHHERMDGQGYPRKLNAEQLSLPDRILMIADVFEALTASDRPYKKAKPVSVAIDIMFNMCQEGHLDLQLFRFFLTSGTYLQYAQKFLPEDQIDTVNIKLYLEG</sequence>
<evidence type="ECO:0000259" key="2">
    <source>
        <dbReference type="PROSITE" id="PS50885"/>
    </source>
</evidence>
<evidence type="ECO:0000313" key="5">
    <source>
        <dbReference type="Proteomes" id="UP000184517"/>
    </source>
</evidence>
<dbReference type="Pfam" id="PF00497">
    <property type="entry name" value="SBP_bac_3"/>
    <property type="match status" value="1"/>
</dbReference>
<evidence type="ECO:0000259" key="3">
    <source>
        <dbReference type="PROSITE" id="PS51832"/>
    </source>
</evidence>
<gene>
    <name evidence="4" type="ORF">SAMN02745753_02742</name>
</gene>
<dbReference type="AlphaFoldDB" id="A0A1M5EZQ1"/>
<feature type="transmembrane region" description="Helical" evidence="1">
    <location>
        <begin position="12"/>
        <end position="34"/>
    </location>
</feature>
<dbReference type="Pfam" id="PF13487">
    <property type="entry name" value="HD_5"/>
    <property type="match status" value="1"/>
</dbReference>
<evidence type="ECO:0000313" key="4">
    <source>
        <dbReference type="EMBL" id="SHF84699.1"/>
    </source>
</evidence>
<dbReference type="SUPFAM" id="SSF53850">
    <property type="entry name" value="Periplasmic binding protein-like II"/>
    <property type="match status" value="1"/>
</dbReference>
<feature type="domain" description="HD-GYP" evidence="3">
    <location>
        <begin position="848"/>
        <end position="1050"/>
    </location>
</feature>
<dbReference type="InterPro" id="IPR001638">
    <property type="entry name" value="Solute-binding_3/MltF_N"/>
</dbReference>
<dbReference type="Gene3D" id="3.40.190.10">
    <property type="entry name" value="Periplasmic binding protein-like II"/>
    <property type="match status" value="2"/>
</dbReference>
<dbReference type="SMART" id="SM00471">
    <property type="entry name" value="HDc"/>
    <property type="match status" value="1"/>
</dbReference>
<dbReference type="EMBL" id="FQVF01000012">
    <property type="protein sequence ID" value="SHF84699.1"/>
    <property type="molecule type" value="Genomic_DNA"/>
</dbReference>
<dbReference type="GO" id="GO:0008081">
    <property type="term" value="F:phosphoric diester hydrolase activity"/>
    <property type="evidence" value="ECO:0007669"/>
    <property type="project" value="UniProtKB-ARBA"/>
</dbReference>
<dbReference type="PANTHER" id="PTHR45228:SF5">
    <property type="entry name" value="CYCLIC DI-GMP PHOSPHODIESTERASE VC_1348-RELATED"/>
    <property type="match status" value="1"/>
</dbReference>
<keyword evidence="1" id="KW-0812">Transmembrane</keyword>
<keyword evidence="1" id="KW-0472">Membrane</keyword>
<dbReference type="InterPro" id="IPR037522">
    <property type="entry name" value="HD_GYP_dom"/>
</dbReference>
<proteinExistence type="predicted"/>
<reference evidence="5" key="1">
    <citation type="submission" date="2016-11" db="EMBL/GenBank/DDBJ databases">
        <authorList>
            <person name="Varghese N."/>
            <person name="Submissions S."/>
        </authorList>
    </citation>
    <scope>NUCLEOTIDE SEQUENCE [LARGE SCALE GENOMIC DNA]</scope>
    <source>
        <strain evidence="5">DSM 16579</strain>
    </source>
</reference>
<dbReference type="Gene3D" id="1.10.3210.10">
    <property type="entry name" value="Hypothetical protein af1432"/>
    <property type="match status" value="2"/>
</dbReference>
<dbReference type="RefSeq" id="WP_072840254.1">
    <property type="nucleotide sequence ID" value="NZ_FQVF01000012.1"/>
</dbReference>
<protein>
    <submittedName>
        <fullName evidence="4">HAMP domain-containing protein</fullName>
    </submittedName>
</protein>
<dbReference type="CDD" id="cd00077">
    <property type="entry name" value="HDc"/>
    <property type="match status" value="2"/>
</dbReference>
<dbReference type="PROSITE" id="PS50885">
    <property type="entry name" value="HAMP"/>
    <property type="match status" value="1"/>
</dbReference>
<accession>A0A1M5EZQ1</accession>